<gene>
    <name evidence="2" type="ORF">HIM_11681</name>
</gene>
<evidence type="ECO:0000313" key="3">
    <source>
        <dbReference type="Proteomes" id="UP000054481"/>
    </source>
</evidence>
<organism evidence="2 3">
    <name type="scientific">Hirsutella minnesotensis 3608</name>
    <dbReference type="NCBI Taxonomy" id="1043627"/>
    <lineage>
        <taxon>Eukaryota</taxon>
        <taxon>Fungi</taxon>
        <taxon>Dikarya</taxon>
        <taxon>Ascomycota</taxon>
        <taxon>Pezizomycotina</taxon>
        <taxon>Sordariomycetes</taxon>
        <taxon>Hypocreomycetidae</taxon>
        <taxon>Hypocreales</taxon>
        <taxon>Ophiocordycipitaceae</taxon>
        <taxon>Hirsutella</taxon>
    </lineage>
</organism>
<name>A0A0F7ZWG4_9HYPO</name>
<evidence type="ECO:0000313" key="2">
    <source>
        <dbReference type="EMBL" id="KJZ68927.1"/>
    </source>
</evidence>
<proteinExistence type="predicted"/>
<feature type="compositionally biased region" description="Basic and acidic residues" evidence="1">
    <location>
        <begin position="1"/>
        <end position="11"/>
    </location>
</feature>
<dbReference type="AlphaFoldDB" id="A0A0F7ZWG4"/>
<reference evidence="2 3" key="1">
    <citation type="journal article" date="2014" name="Genome Biol. Evol.">
        <title>Comparative genomics and transcriptomics analyses reveal divergent lifestyle features of nematode endoparasitic fungus Hirsutella minnesotensis.</title>
        <authorList>
            <person name="Lai Y."/>
            <person name="Liu K."/>
            <person name="Zhang X."/>
            <person name="Zhang X."/>
            <person name="Li K."/>
            <person name="Wang N."/>
            <person name="Shu C."/>
            <person name="Wu Y."/>
            <person name="Wang C."/>
            <person name="Bushley K.E."/>
            <person name="Xiang M."/>
            <person name="Liu X."/>
        </authorList>
    </citation>
    <scope>NUCLEOTIDE SEQUENCE [LARGE SCALE GENOMIC DNA]</scope>
    <source>
        <strain evidence="2 3">3608</strain>
    </source>
</reference>
<sequence>MQENKQADDHTAGTSSAGTTTTTTEHMSAGVAIKMPEGCRCGLEWRIPDDSEGYTWNYQTVCPVAAKDHPYWRPFFRHIIASGSGGGQAPGGARIIINDGKWRHAPKAR</sequence>
<protein>
    <submittedName>
        <fullName evidence="2">Uncharacterized protein</fullName>
    </submittedName>
</protein>
<feature type="region of interest" description="Disordered" evidence="1">
    <location>
        <begin position="1"/>
        <end position="29"/>
    </location>
</feature>
<feature type="compositionally biased region" description="Low complexity" evidence="1">
    <location>
        <begin position="12"/>
        <end position="24"/>
    </location>
</feature>
<dbReference type="EMBL" id="KQ030789">
    <property type="protein sequence ID" value="KJZ68927.1"/>
    <property type="molecule type" value="Genomic_DNA"/>
</dbReference>
<dbReference type="Proteomes" id="UP000054481">
    <property type="component" value="Unassembled WGS sequence"/>
</dbReference>
<accession>A0A0F7ZWG4</accession>
<evidence type="ECO:0000256" key="1">
    <source>
        <dbReference type="SAM" id="MobiDB-lite"/>
    </source>
</evidence>
<keyword evidence="3" id="KW-1185">Reference proteome</keyword>